<accession>A0A286HPW5</accession>
<name>A0A286HPW5_9HYPH</name>
<dbReference type="RefSeq" id="WP_097105158.1">
    <property type="nucleotide sequence ID" value="NZ_OCPC01000001.1"/>
</dbReference>
<proteinExistence type="predicted"/>
<reference evidence="2" key="1">
    <citation type="submission" date="2017-08" db="EMBL/GenBank/DDBJ databases">
        <authorList>
            <person name="Varghese N."/>
            <person name="Submissions S."/>
        </authorList>
    </citation>
    <scope>NUCLEOTIDE SEQUENCE [LARGE SCALE GENOMIC DNA]</scope>
    <source>
        <strain evidence="2">KCTC 23107</strain>
    </source>
</reference>
<sequence>MFGILSIVRYARRVHANSERARMEKFFLDLPVELQKDIGWPQLTEKAPTVPSPPAQCCSPVK</sequence>
<organism evidence="1 2">
    <name type="scientific">Hoeflea halophila</name>
    <dbReference type="NCBI Taxonomy" id="714899"/>
    <lineage>
        <taxon>Bacteria</taxon>
        <taxon>Pseudomonadati</taxon>
        <taxon>Pseudomonadota</taxon>
        <taxon>Alphaproteobacteria</taxon>
        <taxon>Hyphomicrobiales</taxon>
        <taxon>Rhizobiaceae</taxon>
        <taxon>Hoeflea</taxon>
    </lineage>
</organism>
<dbReference type="OrthoDB" id="8116829at2"/>
<dbReference type="EMBL" id="OCPC01000001">
    <property type="protein sequence ID" value="SOE09870.1"/>
    <property type="molecule type" value="Genomic_DNA"/>
</dbReference>
<evidence type="ECO:0000313" key="1">
    <source>
        <dbReference type="EMBL" id="SOE09870.1"/>
    </source>
</evidence>
<dbReference type="Proteomes" id="UP000219465">
    <property type="component" value="Unassembled WGS sequence"/>
</dbReference>
<protein>
    <recommendedName>
        <fullName evidence="3">DUF1127 domain-containing protein</fullName>
    </recommendedName>
</protein>
<dbReference type="AlphaFoldDB" id="A0A286HPW5"/>
<evidence type="ECO:0000313" key="2">
    <source>
        <dbReference type="Proteomes" id="UP000219465"/>
    </source>
</evidence>
<keyword evidence="2" id="KW-1185">Reference proteome</keyword>
<evidence type="ECO:0008006" key="3">
    <source>
        <dbReference type="Google" id="ProtNLM"/>
    </source>
</evidence>
<gene>
    <name evidence="1" type="ORF">SAMN05877838_0734</name>
</gene>